<evidence type="ECO:0000256" key="33">
    <source>
        <dbReference type="ARBA" id="ARBA00043104"/>
    </source>
</evidence>
<dbReference type="GO" id="GO:0005634">
    <property type="term" value="C:nucleus"/>
    <property type="evidence" value="ECO:0007669"/>
    <property type="project" value="UniProtKB-SubCell"/>
</dbReference>
<evidence type="ECO:0000256" key="12">
    <source>
        <dbReference type="ARBA" id="ARBA00022530"/>
    </source>
</evidence>
<comment type="catalytic activity">
    <reaction evidence="36">
        <text>L-glutaminyl-[protein] + histamine = 5-histaminyl-L-glutamyl-[protein] + NH4(+)</text>
        <dbReference type="Rhea" id="RHEA:66564"/>
        <dbReference type="Rhea" id="RHEA-COMP:10207"/>
        <dbReference type="Rhea" id="RHEA-COMP:17056"/>
        <dbReference type="ChEBI" id="CHEBI:28938"/>
        <dbReference type="ChEBI" id="CHEBI:30011"/>
        <dbReference type="ChEBI" id="CHEBI:58432"/>
        <dbReference type="ChEBI" id="CHEBI:167179"/>
    </reaction>
    <physiologicalReaction direction="left-to-right" evidence="36">
        <dbReference type="Rhea" id="RHEA:66565"/>
    </physiologicalReaction>
</comment>
<dbReference type="AlphaFoldDB" id="A0A4W5MQW1"/>
<reference evidence="41" key="1">
    <citation type="submission" date="2018-06" db="EMBL/GenBank/DDBJ databases">
        <title>Genome assembly of Danube salmon.</title>
        <authorList>
            <person name="Macqueen D.J."/>
            <person name="Gundappa M.K."/>
        </authorList>
    </citation>
    <scope>NUCLEOTIDE SEQUENCE [LARGE SCALE GENOMIC DNA]</scope>
</reference>
<evidence type="ECO:0000256" key="22">
    <source>
        <dbReference type="ARBA" id="ARBA00024222"/>
    </source>
</evidence>
<keyword evidence="14" id="KW-0808">Transferase</keyword>
<comment type="catalytic activity">
    <reaction evidence="37">
        <text>L-glutaminyl-[protein] + (R)-noradrenaline = 5-(R)-noradrenalinyl-L-glutamyl-[protein] + NH4(+)</text>
        <dbReference type="Rhea" id="RHEA:66560"/>
        <dbReference type="Rhea" id="RHEA-COMP:10207"/>
        <dbReference type="Rhea" id="RHEA-COMP:17054"/>
        <dbReference type="ChEBI" id="CHEBI:28938"/>
        <dbReference type="ChEBI" id="CHEBI:30011"/>
        <dbReference type="ChEBI" id="CHEBI:72587"/>
        <dbReference type="ChEBI" id="CHEBI:167178"/>
    </reaction>
    <physiologicalReaction direction="left-to-right" evidence="37">
        <dbReference type="Rhea" id="RHEA:66561"/>
    </physiologicalReaction>
</comment>
<evidence type="ECO:0000256" key="18">
    <source>
        <dbReference type="ARBA" id="ARBA00023134"/>
    </source>
</evidence>
<evidence type="ECO:0000256" key="1">
    <source>
        <dbReference type="ARBA" id="ARBA00001913"/>
    </source>
</evidence>
<evidence type="ECO:0000256" key="24">
    <source>
        <dbReference type="ARBA" id="ARBA00036876"/>
    </source>
</evidence>
<evidence type="ECO:0000256" key="35">
    <source>
        <dbReference type="ARBA" id="ARBA00047868"/>
    </source>
</evidence>
<comment type="catalytic activity">
    <reaction evidence="35">
        <text>L-glutaminyl-[protein] + H2O = L-glutamyl-[protein] + NH4(+)</text>
        <dbReference type="Rhea" id="RHEA:16441"/>
        <dbReference type="Rhea" id="RHEA-COMP:10207"/>
        <dbReference type="Rhea" id="RHEA-COMP:10208"/>
        <dbReference type="ChEBI" id="CHEBI:15377"/>
        <dbReference type="ChEBI" id="CHEBI:28938"/>
        <dbReference type="ChEBI" id="CHEBI:29973"/>
        <dbReference type="ChEBI" id="CHEBI:30011"/>
        <dbReference type="EC" id="3.5.1.44"/>
    </reaction>
    <physiologicalReaction direction="left-to-right" evidence="35">
        <dbReference type="Rhea" id="RHEA:16442"/>
    </physiologicalReaction>
</comment>
<evidence type="ECO:0000256" key="25">
    <source>
        <dbReference type="ARBA" id="ARBA00039019"/>
    </source>
</evidence>
<evidence type="ECO:0000256" key="36">
    <source>
        <dbReference type="ARBA" id="ARBA00047876"/>
    </source>
</evidence>
<evidence type="ECO:0000256" key="9">
    <source>
        <dbReference type="ARBA" id="ARBA00022454"/>
    </source>
</evidence>
<dbReference type="Gene3D" id="2.60.40.10">
    <property type="entry name" value="Immunoglobulins"/>
    <property type="match status" value="1"/>
</dbReference>
<evidence type="ECO:0000256" key="32">
    <source>
        <dbReference type="ARBA" id="ARBA00042912"/>
    </source>
</evidence>
<evidence type="ECO:0000256" key="16">
    <source>
        <dbReference type="ARBA" id="ARBA00022837"/>
    </source>
</evidence>
<dbReference type="InterPro" id="IPR013808">
    <property type="entry name" value="Transglutaminase_AS"/>
</dbReference>
<accession>A0A4W5MQW1</accession>
<dbReference type="GeneTree" id="ENSGT01050000244866"/>
<dbReference type="PROSITE" id="PS00547">
    <property type="entry name" value="TRANSGLUTAMINASES"/>
    <property type="match status" value="1"/>
</dbReference>
<dbReference type="GO" id="GO:0005694">
    <property type="term" value="C:chromosome"/>
    <property type="evidence" value="ECO:0007669"/>
    <property type="project" value="UniProtKB-SubCell"/>
</dbReference>
<proteinExistence type="inferred from homology"/>
<evidence type="ECO:0000256" key="30">
    <source>
        <dbReference type="ARBA" id="ARBA00042105"/>
    </source>
</evidence>
<keyword evidence="21" id="KW-0012">Acyltransferase</keyword>
<dbReference type="GO" id="GO:0005829">
    <property type="term" value="C:cytosol"/>
    <property type="evidence" value="ECO:0007669"/>
    <property type="project" value="UniProtKB-SubCell"/>
</dbReference>
<comment type="catalytic activity">
    <reaction evidence="24">
        <text>L-glutaminyl-[protein] + L-lysyl-[protein] = [protein]-L-lysyl-N(6)-5-L-glutamyl-[protein] + NH4(+)</text>
        <dbReference type="Rhea" id="RHEA:54816"/>
        <dbReference type="Rhea" id="RHEA-COMP:9752"/>
        <dbReference type="Rhea" id="RHEA-COMP:10207"/>
        <dbReference type="Rhea" id="RHEA-COMP:14005"/>
        <dbReference type="ChEBI" id="CHEBI:28938"/>
        <dbReference type="ChEBI" id="CHEBI:29969"/>
        <dbReference type="ChEBI" id="CHEBI:30011"/>
        <dbReference type="ChEBI" id="CHEBI:138370"/>
        <dbReference type="EC" id="2.3.2.13"/>
    </reaction>
    <physiologicalReaction direction="left-to-right" evidence="24">
        <dbReference type="Rhea" id="RHEA:54817"/>
    </physiologicalReaction>
</comment>
<comment type="catalytic activity">
    <reaction evidence="23">
        <text>L-glutaminyl-[protein] + serotonin = 5-serotonyl-L-glutamyl-[protein] + NH4(+)</text>
        <dbReference type="Rhea" id="RHEA:66552"/>
        <dbReference type="Rhea" id="RHEA-COMP:10207"/>
        <dbReference type="Rhea" id="RHEA-COMP:17052"/>
        <dbReference type="ChEBI" id="CHEBI:28938"/>
        <dbReference type="ChEBI" id="CHEBI:30011"/>
        <dbReference type="ChEBI" id="CHEBI:167174"/>
        <dbReference type="ChEBI" id="CHEBI:350546"/>
    </reaction>
    <physiologicalReaction direction="left-to-right" evidence="23">
        <dbReference type="Rhea" id="RHEA:66553"/>
    </physiologicalReaction>
</comment>
<keyword evidence="10" id="KW-1003">Cell membrane</keyword>
<dbReference type="GO" id="GO:0050568">
    <property type="term" value="F:protein-glutamine glutaminase activity"/>
    <property type="evidence" value="ECO:0007669"/>
    <property type="project" value="UniProtKB-EC"/>
</dbReference>
<evidence type="ECO:0000256" key="6">
    <source>
        <dbReference type="ARBA" id="ARBA00004498"/>
    </source>
</evidence>
<dbReference type="GO" id="GO:0005886">
    <property type="term" value="C:plasma membrane"/>
    <property type="evidence" value="ECO:0007669"/>
    <property type="project" value="UniProtKB-SubCell"/>
</dbReference>
<keyword evidence="9" id="KW-0158">Chromosome</keyword>
<dbReference type="EC" id="3.5.1.44" evidence="25"/>
<comment type="cofactor">
    <cofactor evidence="1">
        <name>Ca(2+)</name>
        <dbReference type="ChEBI" id="CHEBI:29108"/>
    </cofactor>
</comment>
<dbReference type="GO" id="GO:0005525">
    <property type="term" value="F:GTP binding"/>
    <property type="evidence" value="ECO:0007669"/>
    <property type="project" value="UniProtKB-KW"/>
</dbReference>
<dbReference type="SMART" id="SM00460">
    <property type="entry name" value="TGc"/>
    <property type="match status" value="1"/>
</dbReference>
<sequence length="498" mass="55896">MDQDLDIERCDFESRINNTTHHTDQNGLDRLIVRRGLPFTITLHLKSGSQFQAGVSTFRLIVETGPLPKEQSGTKSTFSLTDSTSKTAWSASITSPPGNVVSLSVSSPPDVPIGLYSLTLDQGQKVKLGEFVLLFNPWCAKDAVYMEEERDRQEYVLSQAGLIYKGTTKRIKASPWTFGQFEAGMLDICLKLLDENPKYSLDVDADCSGRRNPVYVTRVISAMINSNDDKGVLVGNWSGDYDDGVRPSHWTDSVAILHQWADNCCQRVRYGQCWVFAAVACTVSRALGIPCRVVTNFGSAHDTNSNLMIEFLYDEDGNDISDDSVWNFHVDPTPQEKSEGVFCCGPVPLKAIKEGELTLKYDAPFVFAEVNADVVEYMKLTNGRMVKMRGSSMDVGHFISTKAVGSDERHDITHLYKYPEGRPHVCRTHKIRPVFKRLPLRLEYVDYGDTITSDRLIQLVLIIIESSPREFHKAKRTIVLENPDIAIKVLIIFFTNSF</sequence>
<dbReference type="GO" id="GO:0003810">
    <property type="term" value="F:protein-glutamine gamma-glutamyltransferase activity"/>
    <property type="evidence" value="ECO:0007669"/>
    <property type="project" value="UniProtKB-EC"/>
</dbReference>
<reference evidence="40" key="2">
    <citation type="submission" date="2025-08" db="UniProtKB">
        <authorList>
            <consortium name="Ensembl"/>
        </authorList>
    </citation>
    <scope>IDENTIFICATION</scope>
</reference>
<dbReference type="Pfam" id="PF01841">
    <property type="entry name" value="Transglut_core"/>
    <property type="match status" value="1"/>
</dbReference>
<keyword evidence="16" id="KW-0106">Calcium</keyword>
<evidence type="ECO:0000256" key="29">
    <source>
        <dbReference type="ARBA" id="ARBA00042099"/>
    </source>
</evidence>
<evidence type="ECO:0000256" key="19">
    <source>
        <dbReference type="ARBA" id="ARBA00023136"/>
    </source>
</evidence>
<evidence type="ECO:0000256" key="31">
    <source>
        <dbReference type="ARBA" id="ARBA00042239"/>
    </source>
</evidence>
<evidence type="ECO:0000256" key="34">
    <source>
        <dbReference type="ARBA" id="ARBA00043138"/>
    </source>
</evidence>
<dbReference type="FunFam" id="2.60.40.10:FF:000278">
    <property type="entry name" value="Protein-glutamine gamma-glutamyltransferase 2"/>
    <property type="match status" value="1"/>
</dbReference>
<dbReference type="InterPro" id="IPR036985">
    <property type="entry name" value="Transglutaminase-like_sf"/>
</dbReference>
<evidence type="ECO:0000256" key="27">
    <source>
        <dbReference type="ARBA" id="ARBA00041650"/>
    </source>
</evidence>
<evidence type="ECO:0000256" key="17">
    <source>
        <dbReference type="ARBA" id="ARBA00023128"/>
    </source>
</evidence>
<evidence type="ECO:0000256" key="8">
    <source>
        <dbReference type="ARBA" id="ARBA00005968"/>
    </source>
</evidence>
<evidence type="ECO:0000256" key="26">
    <source>
        <dbReference type="ARBA" id="ARBA00040561"/>
    </source>
</evidence>
<evidence type="ECO:0000256" key="28">
    <source>
        <dbReference type="ARBA" id="ARBA00041677"/>
    </source>
</evidence>
<organism evidence="40 41">
    <name type="scientific">Hucho hucho</name>
    <name type="common">huchen</name>
    <dbReference type="NCBI Taxonomy" id="62062"/>
    <lineage>
        <taxon>Eukaryota</taxon>
        <taxon>Metazoa</taxon>
        <taxon>Chordata</taxon>
        <taxon>Craniata</taxon>
        <taxon>Vertebrata</taxon>
        <taxon>Euteleostomi</taxon>
        <taxon>Actinopterygii</taxon>
        <taxon>Neopterygii</taxon>
        <taxon>Teleostei</taxon>
        <taxon>Protacanthopterygii</taxon>
        <taxon>Salmoniformes</taxon>
        <taxon>Salmonidae</taxon>
        <taxon>Salmoninae</taxon>
        <taxon>Hucho</taxon>
    </lineage>
</organism>
<dbReference type="SUPFAM" id="SSF81296">
    <property type="entry name" value="E set domains"/>
    <property type="match status" value="1"/>
</dbReference>
<dbReference type="InterPro" id="IPR013783">
    <property type="entry name" value="Ig-like_fold"/>
</dbReference>
<evidence type="ECO:0000259" key="39">
    <source>
        <dbReference type="SMART" id="SM00460"/>
    </source>
</evidence>
<dbReference type="Gene3D" id="3.90.260.10">
    <property type="entry name" value="Transglutaminase-like"/>
    <property type="match status" value="2"/>
</dbReference>
<evidence type="ECO:0000256" key="38">
    <source>
        <dbReference type="ARBA" id="ARBA00048365"/>
    </source>
</evidence>
<comment type="catalytic activity">
    <reaction evidence="38">
        <text>L-glutaminyl-[protein] + dopamine = 5-dopaminyl-L-glutamyl-[protein] + NH4(+)</text>
        <dbReference type="Rhea" id="RHEA:66556"/>
        <dbReference type="Rhea" id="RHEA-COMP:10207"/>
        <dbReference type="Rhea" id="RHEA-COMP:17053"/>
        <dbReference type="ChEBI" id="CHEBI:28938"/>
        <dbReference type="ChEBI" id="CHEBI:30011"/>
        <dbReference type="ChEBI" id="CHEBI:59905"/>
        <dbReference type="ChEBI" id="CHEBI:167175"/>
    </reaction>
    <physiologicalReaction direction="left-to-right" evidence="38">
        <dbReference type="Rhea" id="RHEA:66557"/>
    </physiologicalReaction>
</comment>
<evidence type="ECO:0000256" key="13">
    <source>
        <dbReference type="ARBA" id="ARBA00022670"/>
    </source>
</evidence>
<evidence type="ECO:0000256" key="21">
    <source>
        <dbReference type="ARBA" id="ARBA00023315"/>
    </source>
</evidence>
<evidence type="ECO:0000256" key="15">
    <source>
        <dbReference type="ARBA" id="ARBA00022741"/>
    </source>
</evidence>
<protein>
    <recommendedName>
        <fullName evidence="26">Protein-glutamine gamma-glutamyltransferase 2</fullName>
        <ecNumber evidence="22">2.3.2.13</ecNumber>
        <ecNumber evidence="25">3.5.1.44</ecNumber>
    </recommendedName>
    <alternativeName>
        <fullName evidence="29">Isopeptidase TGM2</fullName>
    </alternativeName>
    <alternativeName>
        <fullName evidence="31">Protein-glutamine deamidase TGM2</fullName>
    </alternativeName>
    <alternativeName>
        <fullName evidence="30">Protein-glutamine dopaminyltransferase TGM2</fullName>
    </alternativeName>
    <alternativeName>
        <fullName evidence="33">Protein-glutamine histaminyltransferase TGM2</fullName>
    </alternativeName>
    <alternativeName>
        <fullName evidence="34">Protein-glutamine noradrenalinyltransferase TGM2</fullName>
    </alternativeName>
    <alternativeName>
        <fullName evidence="32">Protein-glutamine serotonyltransferase TGM2</fullName>
    </alternativeName>
    <alternativeName>
        <fullName evidence="28">Tissue transglutaminase</fullName>
    </alternativeName>
    <alternativeName>
        <fullName evidence="27">Transglutaminase-2</fullName>
    </alternativeName>
</protein>
<dbReference type="InterPro" id="IPR014756">
    <property type="entry name" value="Ig_E-set"/>
</dbReference>
<dbReference type="GO" id="GO:0005739">
    <property type="term" value="C:mitochondrion"/>
    <property type="evidence" value="ECO:0007669"/>
    <property type="project" value="UniProtKB-SubCell"/>
</dbReference>
<evidence type="ECO:0000256" key="3">
    <source>
        <dbReference type="ARBA" id="ARBA00004173"/>
    </source>
</evidence>
<evidence type="ECO:0000256" key="4">
    <source>
        <dbReference type="ARBA" id="ARBA00004236"/>
    </source>
</evidence>
<evidence type="ECO:0000256" key="5">
    <source>
        <dbReference type="ARBA" id="ARBA00004286"/>
    </source>
</evidence>
<dbReference type="GO" id="GO:0006508">
    <property type="term" value="P:proteolysis"/>
    <property type="evidence" value="ECO:0007669"/>
    <property type="project" value="UniProtKB-KW"/>
</dbReference>
<dbReference type="GO" id="GO:0008233">
    <property type="term" value="F:peptidase activity"/>
    <property type="evidence" value="ECO:0007669"/>
    <property type="project" value="UniProtKB-KW"/>
</dbReference>
<comment type="subcellular location">
    <subcellularLocation>
        <location evidence="4">Cell membrane</location>
    </subcellularLocation>
    <subcellularLocation>
        <location evidence="5">Chromosome</location>
    </subcellularLocation>
    <subcellularLocation>
        <location evidence="7">Cytoplasm</location>
        <location evidence="7">Cytosol</location>
    </subcellularLocation>
    <subcellularLocation>
        <location evidence="3">Mitochondrion</location>
    </subcellularLocation>
    <subcellularLocation>
        <location evidence="2">Nucleus</location>
    </subcellularLocation>
    <subcellularLocation>
        <location evidence="6">Secreted</location>
        <location evidence="6">Extracellular space</location>
        <location evidence="6">Extracellular matrix</location>
    </subcellularLocation>
</comment>
<dbReference type="InterPro" id="IPR050779">
    <property type="entry name" value="Transglutaminase"/>
</dbReference>
<evidence type="ECO:0000256" key="37">
    <source>
        <dbReference type="ARBA" id="ARBA00048230"/>
    </source>
</evidence>
<evidence type="ECO:0000256" key="11">
    <source>
        <dbReference type="ARBA" id="ARBA00022525"/>
    </source>
</evidence>
<dbReference type="Ensembl" id="ENSHHUT00000041478.1">
    <property type="protein sequence ID" value="ENSHHUP00000039929.1"/>
    <property type="gene ID" value="ENSHHUG00000024331.1"/>
</dbReference>
<comment type="similarity">
    <text evidence="8">Belongs to the transglutaminase superfamily. Transglutaminase family.</text>
</comment>
<evidence type="ECO:0000256" key="10">
    <source>
        <dbReference type="ARBA" id="ARBA00022475"/>
    </source>
</evidence>
<evidence type="ECO:0000256" key="23">
    <source>
        <dbReference type="ARBA" id="ARBA00036377"/>
    </source>
</evidence>
<keyword evidence="13" id="KW-0378">Hydrolase</keyword>
<reference evidence="40" key="3">
    <citation type="submission" date="2025-09" db="UniProtKB">
        <authorList>
            <consortium name="Ensembl"/>
        </authorList>
    </citation>
    <scope>IDENTIFICATION</scope>
</reference>
<name>A0A4W5MQW1_9TELE</name>
<keyword evidence="41" id="KW-1185">Reference proteome</keyword>
<keyword evidence="18" id="KW-0342">GTP-binding</keyword>
<dbReference type="GO" id="GO:0007399">
    <property type="term" value="P:nervous system development"/>
    <property type="evidence" value="ECO:0007669"/>
    <property type="project" value="UniProtKB-ARBA"/>
</dbReference>
<keyword evidence="11" id="KW-0964">Secreted</keyword>
<dbReference type="EC" id="2.3.2.13" evidence="22"/>
<evidence type="ECO:0000256" key="20">
    <source>
        <dbReference type="ARBA" id="ARBA00023242"/>
    </source>
</evidence>
<dbReference type="InterPro" id="IPR038765">
    <property type="entry name" value="Papain-like_cys_pep_sf"/>
</dbReference>
<dbReference type="SUPFAM" id="SSF54001">
    <property type="entry name" value="Cysteine proteinases"/>
    <property type="match status" value="1"/>
</dbReference>
<evidence type="ECO:0000256" key="14">
    <source>
        <dbReference type="ARBA" id="ARBA00022679"/>
    </source>
</evidence>
<dbReference type="InterPro" id="IPR002931">
    <property type="entry name" value="Transglutaminase-like"/>
</dbReference>
<dbReference type="PANTHER" id="PTHR11590">
    <property type="entry name" value="PROTEIN-GLUTAMINE GAMMA-GLUTAMYLTRANSFERASE"/>
    <property type="match status" value="1"/>
</dbReference>
<keyword evidence="20" id="KW-0539">Nucleus</keyword>
<keyword evidence="13" id="KW-0645">Protease</keyword>
<evidence type="ECO:0000256" key="7">
    <source>
        <dbReference type="ARBA" id="ARBA00004514"/>
    </source>
</evidence>
<evidence type="ECO:0000256" key="2">
    <source>
        <dbReference type="ARBA" id="ARBA00004123"/>
    </source>
</evidence>
<dbReference type="InterPro" id="IPR001102">
    <property type="entry name" value="Transglutaminase_N"/>
</dbReference>
<keyword evidence="12" id="KW-0272">Extracellular matrix</keyword>
<feature type="domain" description="Transglutaminase-like" evidence="39">
    <location>
        <begin position="265"/>
        <end position="334"/>
    </location>
</feature>
<keyword evidence="19" id="KW-0472">Membrane</keyword>
<keyword evidence="15" id="KW-0547">Nucleotide-binding</keyword>
<evidence type="ECO:0000313" key="40">
    <source>
        <dbReference type="Ensembl" id="ENSHHUP00000039929.1"/>
    </source>
</evidence>
<evidence type="ECO:0000313" key="41">
    <source>
        <dbReference type="Proteomes" id="UP000314982"/>
    </source>
</evidence>
<dbReference type="Pfam" id="PF00868">
    <property type="entry name" value="Transglut_N"/>
    <property type="match status" value="1"/>
</dbReference>
<dbReference type="PANTHER" id="PTHR11590:SF6">
    <property type="entry name" value="PROTEIN-GLUTAMINE GAMMA-GLUTAMYLTRANSFERASE 2"/>
    <property type="match status" value="1"/>
</dbReference>
<keyword evidence="17" id="KW-0496">Mitochondrion</keyword>
<dbReference type="Proteomes" id="UP000314982">
    <property type="component" value="Unassembled WGS sequence"/>
</dbReference>